<dbReference type="AlphaFoldDB" id="A0A1N7MH85"/>
<dbReference type="Proteomes" id="UP000186141">
    <property type="component" value="Unassembled WGS sequence"/>
</dbReference>
<keyword evidence="3" id="KW-1185">Reference proteome</keyword>
<dbReference type="EMBL" id="FTOT01000002">
    <property type="protein sequence ID" value="SIS85398.1"/>
    <property type="molecule type" value="Genomic_DNA"/>
</dbReference>
<gene>
    <name evidence="2" type="ORF">SAMN05421774_102684</name>
</gene>
<sequence length="44" mass="4698">MQTERRWLKAAILAASGPVPALPWERTAKANPAPVQPSASMAAR</sequence>
<feature type="region of interest" description="Disordered" evidence="1">
    <location>
        <begin position="24"/>
        <end position="44"/>
    </location>
</feature>
<organism evidence="2 3">
    <name type="scientific">Gemmobacter megaterium</name>
    <dbReference type="NCBI Taxonomy" id="1086013"/>
    <lineage>
        <taxon>Bacteria</taxon>
        <taxon>Pseudomonadati</taxon>
        <taxon>Pseudomonadota</taxon>
        <taxon>Alphaproteobacteria</taxon>
        <taxon>Rhodobacterales</taxon>
        <taxon>Paracoccaceae</taxon>
        <taxon>Gemmobacter</taxon>
    </lineage>
</organism>
<evidence type="ECO:0000313" key="3">
    <source>
        <dbReference type="Proteomes" id="UP000186141"/>
    </source>
</evidence>
<evidence type="ECO:0000256" key="1">
    <source>
        <dbReference type="SAM" id="MobiDB-lite"/>
    </source>
</evidence>
<protein>
    <submittedName>
        <fullName evidence="2">Uncharacterized protein</fullName>
    </submittedName>
</protein>
<evidence type="ECO:0000313" key="2">
    <source>
        <dbReference type="EMBL" id="SIS85398.1"/>
    </source>
</evidence>
<accession>A0A1N7MH85</accession>
<dbReference type="STRING" id="1086013.SAMN05421774_102684"/>
<reference evidence="2 3" key="1">
    <citation type="submission" date="2017-01" db="EMBL/GenBank/DDBJ databases">
        <authorList>
            <person name="Mah S.A."/>
            <person name="Swanson W.J."/>
            <person name="Moy G.W."/>
            <person name="Vacquier V.D."/>
        </authorList>
    </citation>
    <scope>NUCLEOTIDE SEQUENCE [LARGE SCALE GENOMIC DNA]</scope>
    <source>
        <strain evidence="2 3">DSM 26375</strain>
    </source>
</reference>
<name>A0A1N7MH85_9RHOB</name>
<proteinExistence type="predicted"/>